<evidence type="ECO:0000313" key="2">
    <source>
        <dbReference type="EMBL" id="SEM05912.1"/>
    </source>
</evidence>
<dbReference type="SUPFAM" id="SSF160719">
    <property type="entry name" value="gpW/gp25-like"/>
    <property type="match status" value="1"/>
</dbReference>
<feature type="domain" description="IraD/Gp25-like" evidence="1">
    <location>
        <begin position="25"/>
        <end position="113"/>
    </location>
</feature>
<dbReference type="EMBL" id="FOBS01000003">
    <property type="protein sequence ID" value="SEM05912.1"/>
    <property type="molecule type" value="Genomic_DNA"/>
</dbReference>
<dbReference type="InterPro" id="IPR007048">
    <property type="entry name" value="IraD/Gp25-like"/>
</dbReference>
<organism evidence="2 3">
    <name type="scientific">Syntrophus gentianae</name>
    <dbReference type="NCBI Taxonomy" id="43775"/>
    <lineage>
        <taxon>Bacteria</taxon>
        <taxon>Pseudomonadati</taxon>
        <taxon>Thermodesulfobacteriota</taxon>
        <taxon>Syntrophia</taxon>
        <taxon>Syntrophales</taxon>
        <taxon>Syntrophaceae</taxon>
        <taxon>Syntrophus</taxon>
    </lineage>
</organism>
<dbReference type="Proteomes" id="UP000198744">
    <property type="component" value="Unassembled WGS sequence"/>
</dbReference>
<dbReference type="Gene3D" id="3.10.450.40">
    <property type="match status" value="1"/>
</dbReference>
<protein>
    <recommendedName>
        <fullName evidence="1">IraD/Gp25-like domain-containing protein</fullName>
    </recommendedName>
</protein>
<evidence type="ECO:0000259" key="1">
    <source>
        <dbReference type="Pfam" id="PF04965"/>
    </source>
</evidence>
<sequence>MNRLTDPPYMSFPLRIGEQGAAAADRRSHVRQQIEQVLFTNPNERVFRPDFGAGLKQLVFEPNSSVLWEITRKRISSSLAEALRGEVDPKSLEVEVRGEGEKLLITVSYALAAIGRGERHEFLV</sequence>
<dbReference type="RefSeq" id="WP_093882257.1">
    <property type="nucleotide sequence ID" value="NZ_FOBS01000003.1"/>
</dbReference>
<name>A0A1H7V9L5_9BACT</name>
<dbReference type="STRING" id="43775.SAMN04489760_103117"/>
<gene>
    <name evidence="2" type="ORF">SAMN04489760_103117</name>
</gene>
<reference evidence="2 3" key="1">
    <citation type="submission" date="2016-10" db="EMBL/GenBank/DDBJ databases">
        <authorList>
            <person name="de Groot N.N."/>
        </authorList>
    </citation>
    <scope>NUCLEOTIDE SEQUENCE [LARGE SCALE GENOMIC DNA]</scope>
    <source>
        <strain evidence="2 3">DSM 8423</strain>
    </source>
</reference>
<accession>A0A1H7V9L5</accession>
<dbReference type="AlphaFoldDB" id="A0A1H7V9L5"/>
<dbReference type="Pfam" id="PF04965">
    <property type="entry name" value="GPW_gp25"/>
    <property type="match status" value="1"/>
</dbReference>
<evidence type="ECO:0000313" key="3">
    <source>
        <dbReference type="Proteomes" id="UP000198744"/>
    </source>
</evidence>
<dbReference type="OrthoDB" id="9802846at2"/>
<proteinExistence type="predicted"/>
<keyword evidence="3" id="KW-1185">Reference proteome</keyword>